<sequence>MILLVWYGYLAISKLVKDNGHISIEYFYSLANKVIQKYLDVFVCILLIIFSILMVKFGFEMVSNSIGKNFPASHLPRVILNLPILISGLIIVVFSVNNILKILLKYEVGGED</sequence>
<keyword evidence="5 9" id="KW-0812">Transmembrane</keyword>
<dbReference type="Pfam" id="PF04290">
    <property type="entry name" value="DctQ"/>
    <property type="match status" value="1"/>
</dbReference>
<dbReference type="PANTHER" id="PTHR35011:SF11">
    <property type="entry name" value="TRAP TRANSPORTER SMALL PERMEASE PROTEIN"/>
    <property type="match status" value="1"/>
</dbReference>
<evidence type="ECO:0000256" key="2">
    <source>
        <dbReference type="ARBA" id="ARBA00022448"/>
    </source>
</evidence>
<evidence type="ECO:0000256" key="5">
    <source>
        <dbReference type="ARBA" id="ARBA00022692"/>
    </source>
</evidence>
<proteinExistence type="inferred from homology"/>
<dbReference type="STRING" id="640948.SAMN05216238_11037"/>
<organism evidence="11 12">
    <name type="scientific">Lentibacillus persicus</name>
    <dbReference type="NCBI Taxonomy" id="640948"/>
    <lineage>
        <taxon>Bacteria</taxon>
        <taxon>Bacillati</taxon>
        <taxon>Bacillota</taxon>
        <taxon>Bacilli</taxon>
        <taxon>Bacillales</taxon>
        <taxon>Bacillaceae</taxon>
        <taxon>Lentibacillus</taxon>
    </lineage>
</organism>
<dbReference type="InterPro" id="IPR007387">
    <property type="entry name" value="TRAP_DctQ"/>
</dbReference>
<evidence type="ECO:0000256" key="4">
    <source>
        <dbReference type="ARBA" id="ARBA00022519"/>
    </source>
</evidence>
<evidence type="ECO:0000256" key="8">
    <source>
        <dbReference type="ARBA" id="ARBA00038436"/>
    </source>
</evidence>
<keyword evidence="2" id="KW-0813">Transport</keyword>
<dbReference type="EMBL" id="FOMR01000010">
    <property type="protein sequence ID" value="SFE21363.1"/>
    <property type="molecule type" value="Genomic_DNA"/>
</dbReference>
<evidence type="ECO:0000313" key="12">
    <source>
        <dbReference type="Proteomes" id="UP000199474"/>
    </source>
</evidence>
<feature type="transmembrane region" description="Helical" evidence="9">
    <location>
        <begin position="79"/>
        <end position="100"/>
    </location>
</feature>
<evidence type="ECO:0000256" key="3">
    <source>
        <dbReference type="ARBA" id="ARBA00022475"/>
    </source>
</evidence>
<evidence type="ECO:0000256" key="6">
    <source>
        <dbReference type="ARBA" id="ARBA00022989"/>
    </source>
</evidence>
<dbReference type="GO" id="GO:0015740">
    <property type="term" value="P:C4-dicarboxylate transport"/>
    <property type="evidence" value="ECO:0007669"/>
    <property type="project" value="TreeGrafter"/>
</dbReference>
<keyword evidence="6 9" id="KW-1133">Transmembrane helix</keyword>
<feature type="domain" description="Tripartite ATP-independent periplasmic transporters DctQ component" evidence="10">
    <location>
        <begin position="2"/>
        <end position="103"/>
    </location>
</feature>
<dbReference type="InterPro" id="IPR055348">
    <property type="entry name" value="DctQ"/>
</dbReference>
<evidence type="ECO:0000256" key="1">
    <source>
        <dbReference type="ARBA" id="ARBA00004429"/>
    </source>
</evidence>
<dbReference type="Proteomes" id="UP000199474">
    <property type="component" value="Unassembled WGS sequence"/>
</dbReference>
<reference evidence="12" key="1">
    <citation type="submission" date="2016-10" db="EMBL/GenBank/DDBJ databases">
        <authorList>
            <person name="Varghese N."/>
            <person name="Submissions S."/>
        </authorList>
    </citation>
    <scope>NUCLEOTIDE SEQUENCE [LARGE SCALE GENOMIC DNA]</scope>
    <source>
        <strain evidence="12">DSM 22530</strain>
    </source>
</reference>
<accession>A0A1I1YT87</accession>
<gene>
    <name evidence="11" type="ORF">SAMN05216238_11037</name>
</gene>
<comment type="similarity">
    <text evidence="8">Belongs to the TRAP transporter small permease family.</text>
</comment>
<dbReference type="GO" id="GO:0005886">
    <property type="term" value="C:plasma membrane"/>
    <property type="evidence" value="ECO:0007669"/>
    <property type="project" value="UniProtKB-SubCell"/>
</dbReference>
<keyword evidence="4" id="KW-0997">Cell inner membrane</keyword>
<name>A0A1I1YT87_9BACI</name>
<evidence type="ECO:0000313" key="11">
    <source>
        <dbReference type="EMBL" id="SFE21363.1"/>
    </source>
</evidence>
<keyword evidence="7 9" id="KW-0472">Membrane</keyword>
<comment type="subcellular location">
    <subcellularLocation>
        <location evidence="1">Cell inner membrane</location>
        <topology evidence="1">Multi-pass membrane protein</topology>
    </subcellularLocation>
</comment>
<evidence type="ECO:0000256" key="9">
    <source>
        <dbReference type="SAM" id="Phobius"/>
    </source>
</evidence>
<evidence type="ECO:0000256" key="7">
    <source>
        <dbReference type="ARBA" id="ARBA00023136"/>
    </source>
</evidence>
<protein>
    <submittedName>
        <fullName evidence="11">Tripartite ATP-independent transporter, DctQ component</fullName>
    </submittedName>
</protein>
<dbReference type="AlphaFoldDB" id="A0A1I1YT87"/>
<keyword evidence="12" id="KW-1185">Reference proteome</keyword>
<feature type="transmembrane region" description="Helical" evidence="9">
    <location>
        <begin position="38"/>
        <end position="59"/>
    </location>
</feature>
<keyword evidence="3" id="KW-1003">Cell membrane</keyword>
<evidence type="ECO:0000259" key="10">
    <source>
        <dbReference type="Pfam" id="PF04290"/>
    </source>
</evidence>
<dbReference type="GO" id="GO:0022857">
    <property type="term" value="F:transmembrane transporter activity"/>
    <property type="evidence" value="ECO:0007669"/>
    <property type="project" value="TreeGrafter"/>
</dbReference>
<dbReference type="PANTHER" id="PTHR35011">
    <property type="entry name" value="2,3-DIKETO-L-GULONATE TRAP TRANSPORTER SMALL PERMEASE PROTEIN YIAM"/>
    <property type="match status" value="1"/>
</dbReference>